<comment type="caution">
    <text evidence="4">The sequence shown here is derived from an EMBL/GenBank/DDBJ whole genome shotgun (WGS) entry which is preliminary data.</text>
</comment>
<organism evidence="4 5">
    <name type="scientific">Umbelopsis vinacea</name>
    <dbReference type="NCBI Taxonomy" id="44442"/>
    <lineage>
        <taxon>Eukaryota</taxon>
        <taxon>Fungi</taxon>
        <taxon>Fungi incertae sedis</taxon>
        <taxon>Mucoromycota</taxon>
        <taxon>Mucoromycotina</taxon>
        <taxon>Umbelopsidomycetes</taxon>
        <taxon>Umbelopsidales</taxon>
        <taxon>Umbelopsidaceae</taxon>
        <taxon>Umbelopsis</taxon>
    </lineage>
</organism>
<dbReference type="GO" id="GO:0016614">
    <property type="term" value="F:oxidoreductase activity, acting on CH-OH group of donors"/>
    <property type="evidence" value="ECO:0007669"/>
    <property type="project" value="UniProtKB-ARBA"/>
</dbReference>
<dbReference type="PANTHER" id="PTHR48107:SF7">
    <property type="entry name" value="RE15974P"/>
    <property type="match status" value="1"/>
</dbReference>
<dbReference type="OrthoDB" id="1393670at2759"/>
<dbReference type="InterPro" id="IPR002347">
    <property type="entry name" value="SDR_fam"/>
</dbReference>
<dbReference type="PANTHER" id="PTHR48107">
    <property type="entry name" value="NADPH-DEPENDENT ALDEHYDE REDUCTASE-LIKE PROTEIN, CHLOROPLASTIC-RELATED"/>
    <property type="match status" value="1"/>
</dbReference>
<keyword evidence="3" id="KW-0560">Oxidoreductase</keyword>
<evidence type="ECO:0000256" key="3">
    <source>
        <dbReference type="ARBA" id="ARBA00023002"/>
    </source>
</evidence>
<keyword evidence="2" id="KW-0521">NADP</keyword>
<gene>
    <name evidence="4" type="ORF">INT44_002597</name>
</gene>
<evidence type="ECO:0000256" key="1">
    <source>
        <dbReference type="ARBA" id="ARBA00006484"/>
    </source>
</evidence>
<dbReference type="InterPro" id="IPR020904">
    <property type="entry name" value="Sc_DH/Rdtase_CS"/>
</dbReference>
<proteinExistence type="inferred from homology"/>
<accession>A0A8H7U8U6</accession>
<evidence type="ECO:0000313" key="5">
    <source>
        <dbReference type="Proteomes" id="UP000612746"/>
    </source>
</evidence>
<dbReference type="PROSITE" id="PS00061">
    <property type="entry name" value="ADH_SHORT"/>
    <property type="match status" value="1"/>
</dbReference>
<name>A0A8H7U8U6_9FUNG</name>
<dbReference type="AlphaFoldDB" id="A0A8H7U8U6"/>
<evidence type="ECO:0000313" key="4">
    <source>
        <dbReference type="EMBL" id="KAG2172582.1"/>
    </source>
</evidence>
<protein>
    <submittedName>
        <fullName evidence="4">Uncharacterized protein</fullName>
    </submittedName>
</protein>
<reference evidence="4" key="1">
    <citation type="submission" date="2020-12" db="EMBL/GenBank/DDBJ databases">
        <title>Metabolic potential, ecology and presence of endohyphal bacteria is reflected in genomic diversity of Mucoromycotina.</title>
        <authorList>
            <person name="Muszewska A."/>
            <person name="Okrasinska A."/>
            <person name="Steczkiewicz K."/>
            <person name="Drgas O."/>
            <person name="Orlowska M."/>
            <person name="Perlinska-Lenart U."/>
            <person name="Aleksandrzak-Piekarczyk T."/>
            <person name="Szatraj K."/>
            <person name="Zielenkiewicz U."/>
            <person name="Pilsyk S."/>
            <person name="Malc E."/>
            <person name="Mieczkowski P."/>
            <person name="Kruszewska J.S."/>
            <person name="Biernat P."/>
            <person name="Pawlowska J."/>
        </authorList>
    </citation>
    <scope>NUCLEOTIDE SEQUENCE</scope>
    <source>
        <strain evidence="4">WA0000051536</strain>
    </source>
</reference>
<dbReference type="InterPro" id="IPR036291">
    <property type="entry name" value="NAD(P)-bd_dom_sf"/>
</dbReference>
<dbReference type="Pfam" id="PF13561">
    <property type="entry name" value="adh_short_C2"/>
    <property type="match status" value="1"/>
</dbReference>
<comment type="similarity">
    <text evidence="1">Belongs to the short-chain dehydrogenases/reductases (SDR) family.</text>
</comment>
<dbReference type="FunFam" id="3.40.50.720:FF:000374">
    <property type="entry name" value="3-oxoacyl-(Acyl-carrier-protein) reductase"/>
    <property type="match status" value="1"/>
</dbReference>
<dbReference type="PRINTS" id="PR00080">
    <property type="entry name" value="SDRFAMILY"/>
</dbReference>
<sequence>MTTGTSAKLNGKVAIVTGSSRGLGAAIATYLASQGAQVVVNYVNSADKANLVVSAIKDNCGQAIAVQANMGTEEGSQKLVHETVQAFGHIDIIVNNSAILVVEQLGEITTPNFDETYAVNVRGPLLLVQASLPYLRDNGRIISISSTSARAGYPGLSVYGGTKGAIEAMSRVWASELGPKRNITSNCVGAGPILTDMIGDDVEWAKEMTVKAPLPRIASPSDVADIVGFLASDESHWVTGDVINANGGILFY</sequence>
<dbReference type="EMBL" id="JAEPRA010000022">
    <property type="protein sequence ID" value="KAG2172582.1"/>
    <property type="molecule type" value="Genomic_DNA"/>
</dbReference>
<keyword evidence="5" id="KW-1185">Reference proteome</keyword>
<dbReference type="Gene3D" id="3.40.50.720">
    <property type="entry name" value="NAD(P)-binding Rossmann-like Domain"/>
    <property type="match status" value="1"/>
</dbReference>
<dbReference type="PRINTS" id="PR00081">
    <property type="entry name" value="GDHRDH"/>
</dbReference>
<dbReference type="SUPFAM" id="SSF51735">
    <property type="entry name" value="NAD(P)-binding Rossmann-fold domains"/>
    <property type="match status" value="1"/>
</dbReference>
<evidence type="ECO:0000256" key="2">
    <source>
        <dbReference type="ARBA" id="ARBA00022857"/>
    </source>
</evidence>
<dbReference type="Proteomes" id="UP000612746">
    <property type="component" value="Unassembled WGS sequence"/>
</dbReference>